<evidence type="ECO:0000256" key="2">
    <source>
        <dbReference type="ARBA" id="ARBA00023210"/>
    </source>
</evidence>
<evidence type="ECO:0000256" key="5">
    <source>
        <dbReference type="HAMAP-Rule" id="MF_01197"/>
    </source>
</evidence>
<keyword evidence="3 5" id="KW-0131">Cell cycle</keyword>
<dbReference type="Proteomes" id="UP001230220">
    <property type="component" value="Unassembled WGS sequence"/>
</dbReference>
<dbReference type="InterPro" id="IPR007561">
    <property type="entry name" value="Cell_div_SepF/SepF-rel"/>
</dbReference>
<protein>
    <recommendedName>
        <fullName evidence="5">Cell division protein SepF</fullName>
    </recommendedName>
</protein>
<dbReference type="RefSeq" id="WP_307409058.1">
    <property type="nucleotide sequence ID" value="NZ_JAUSUR010000005.1"/>
</dbReference>
<dbReference type="Pfam" id="PF04472">
    <property type="entry name" value="SepF"/>
    <property type="match status" value="1"/>
</dbReference>
<keyword evidence="1 5" id="KW-0132">Cell division</keyword>
<reference evidence="6 7" key="1">
    <citation type="submission" date="2023-07" db="EMBL/GenBank/DDBJ databases">
        <title>Genomic Encyclopedia of Type Strains, Phase IV (KMG-IV): sequencing the most valuable type-strain genomes for metagenomic binning, comparative biology and taxonomic classification.</title>
        <authorList>
            <person name="Goeker M."/>
        </authorList>
    </citation>
    <scope>NUCLEOTIDE SEQUENCE [LARGE SCALE GENOMIC DNA]</scope>
    <source>
        <strain evidence="6 7">DSM 16784</strain>
    </source>
</reference>
<sequence>MGIGQKIKEFISPMDEEEVIEYDEQEVESISRYEQPKSKAVSKLASDTKMVLFEPRAYDEVNEVAKRLKENRAVVVNLHKLTREYAQRTIDFLSGVIYALDGTIEKIGTNVILCTPRTMGVHGKISSEQSAESDEE</sequence>
<dbReference type="InterPro" id="IPR023052">
    <property type="entry name" value="Cell_div_SepF"/>
</dbReference>
<keyword evidence="7" id="KW-1185">Reference proteome</keyword>
<evidence type="ECO:0000313" key="6">
    <source>
        <dbReference type="EMBL" id="MDQ0361917.1"/>
    </source>
</evidence>
<comment type="subcellular location">
    <subcellularLocation>
        <location evidence="5">Cytoplasm</location>
    </subcellularLocation>
    <text evidence="5">Localizes to the division site, in a FtsZ-dependent manner.</text>
</comment>
<keyword evidence="2 5" id="KW-0717">Septation</keyword>
<dbReference type="Gene3D" id="3.30.110.150">
    <property type="entry name" value="SepF-like protein"/>
    <property type="match status" value="1"/>
</dbReference>
<gene>
    <name evidence="5" type="primary">sepF</name>
    <name evidence="6" type="ORF">J2S15_002670</name>
</gene>
<evidence type="ECO:0000256" key="4">
    <source>
        <dbReference type="ARBA" id="ARBA00044936"/>
    </source>
</evidence>
<dbReference type="HAMAP" id="MF_01197">
    <property type="entry name" value="SepF"/>
    <property type="match status" value="1"/>
</dbReference>
<dbReference type="InterPro" id="IPR038594">
    <property type="entry name" value="SepF-like_sf"/>
</dbReference>
<evidence type="ECO:0000313" key="7">
    <source>
        <dbReference type="Proteomes" id="UP001230220"/>
    </source>
</evidence>
<evidence type="ECO:0000256" key="1">
    <source>
        <dbReference type="ARBA" id="ARBA00022618"/>
    </source>
</evidence>
<dbReference type="EMBL" id="JAUSUR010000005">
    <property type="protein sequence ID" value="MDQ0361917.1"/>
    <property type="molecule type" value="Genomic_DNA"/>
</dbReference>
<dbReference type="PANTHER" id="PTHR35798">
    <property type="entry name" value="CELL DIVISION PROTEIN SEPF"/>
    <property type="match status" value="1"/>
</dbReference>
<accession>A0ABU0E4U6</accession>
<evidence type="ECO:0000256" key="3">
    <source>
        <dbReference type="ARBA" id="ARBA00023306"/>
    </source>
</evidence>
<comment type="subunit">
    <text evidence="5">Homodimer. Interacts with FtsZ.</text>
</comment>
<comment type="function">
    <text evidence="4 5">Cell division protein that is part of the divisome complex and is recruited early to the Z-ring. Probably stimulates Z-ring formation, perhaps through the cross-linking of FtsZ protofilaments. Its function overlaps with FtsA.</text>
</comment>
<organism evidence="6 7">
    <name type="scientific">Breznakia pachnodae</name>
    <dbReference type="NCBI Taxonomy" id="265178"/>
    <lineage>
        <taxon>Bacteria</taxon>
        <taxon>Bacillati</taxon>
        <taxon>Bacillota</taxon>
        <taxon>Erysipelotrichia</taxon>
        <taxon>Erysipelotrichales</taxon>
        <taxon>Erysipelotrichaceae</taxon>
        <taxon>Breznakia</taxon>
    </lineage>
</organism>
<dbReference type="PANTHER" id="PTHR35798:SF1">
    <property type="entry name" value="CELL DIVISION PROTEIN SEPF"/>
    <property type="match status" value="1"/>
</dbReference>
<comment type="caution">
    <text evidence="6">The sequence shown here is derived from an EMBL/GenBank/DDBJ whole genome shotgun (WGS) entry which is preliminary data.</text>
</comment>
<name>A0ABU0E4U6_9FIRM</name>
<keyword evidence="5" id="KW-0963">Cytoplasm</keyword>
<comment type="similarity">
    <text evidence="5">Belongs to the SepF family.</text>
</comment>
<proteinExistence type="inferred from homology"/>